<dbReference type="SUPFAM" id="SSF53590">
    <property type="entry name" value="Nucleoside hydrolase"/>
    <property type="match status" value="1"/>
</dbReference>
<evidence type="ECO:0000313" key="4">
    <source>
        <dbReference type="EMBL" id="HIW90868.1"/>
    </source>
</evidence>
<sequence length="336" mass="34987">MTDTATSTVPVFLDCDTGIDDALALAYLLAAPNADLVGVGTVHGNTSAASGAENTRRLLAMTSRGDIPVAVGASDPLVGTFAGGTVAVHGEDGVGGVRERLLPEVQANAAVASDTDAVDLLIRLSHEHDGELHLIAIGPLTNLAIALERDPSLITRVAQVTIMGGAAMVPGNITAAAEANIVNDPEAAERVLSAGWPVTLVPLDTTMENAFEKSHIDALTESDSPLISAVGEMLHFYSAFYTDIYGRVCCALHDPLAAAIDLGEVEIASGPRVPVVVDDTYGPGRGQTICDLRHQRPANGEYDIDVDGATVRVVLRSAEGFPDLLAERLLGWAARQ</sequence>
<evidence type="ECO:0000256" key="1">
    <source>
        <dbReference type="ARBA" id="ARBA00022801"/>
    </source>
</evidence>
<dbReference type="Gene3D" id="3.90.245.10">
    <property type="entry name" value="Ribonucleoside hydrolase-like"/>
    <property type="match status" value="1"/>
</dbReference>
<reference evidence="4" key="2">
    <citation type="submission" date="2021-04" db="EMBL/GenBank/DDBJ databases">
        <authorList>
            <person name="Gilroy R."/>
        </authorList>
    </citation>
    <scope>NUCLEOTIDE SEQUENCE</scope>
    <source>
        <strain evidence="4">CHK32-1732</strain>
    </source>
</reference>
<comment type="caution">
    <text evidence="4">The sequence shown here is derived from an EMBL/GenBank/DDBJ whole genome shotgun (WGS) entry which is preliminary data.</text>
</comment>
<dbReference type="Proteomes" id="UP000824190">
    <property type="component" value="Unassembled WGS sequence"/>
</dbReference>
<proteinExistence type="predicted"/>
<evidence type="ECO:0000256" key="2">
    <source>
        <dbReference type="ARBA" id="ARBA00023295"/>
    </source>
</evidence>
<feature type="domain" description="Inosine/uridine-preferring nucleoside hydrolase" evidence="3">
    <location>
        <begin position="11"/>
        <end position="301"/>
    </location>
</feature>
<reference evidence="4" key="1">
    <citation type="journal article" date="2021" name="PeerJ">
        <title>Extensive microbial diversity within the chicken gut microbiome revealed by metagenomics and culture.</title>
        <authorList>
            <person name="Gilroy R."/>
            <person name="Ravi A."/>
            <person name="Getino M."/>
            <person name="Pursley I."/>
            <person name="Horton D.L."/>
            <person name="Alikhan N.F."/>
            <person name="Baker D."/>
            <person name="Gharbi K."/>
            <person name="Hall N."/>
            <person name="Watson M."/>
            <person name="Adriaenssens E.M."/>
            <person name="Foster-Nyarko E."/>
            <person name="Jarju S."/>
            <person name="Secka A."/>
            <person name="Antonio M."/>
            <person name="Oren A."/>
            <person name="Chaudhuri R.R."/>
            <person name="La Ragione R."/>
            <person name="Hildebrand F."/>
            <person name="Pallen M.J."/>
        </authorList>
    </citation>
    <scope>NUCLEOTIDE SEQUENCE</scope>
    <source>
        <strain evidence="4">CHK32-1732</strain>
    </source>
</reference>
<dbReference type="InterPro" id="IPR036452">
    <property type="entry name" value="Ribo_hydro-like"/>
</dbReference>
<dbReference type="Pfam" id="PF01156">
    <property type="entry name" value="IU_nuc_hydro"/>
    <property type="match status" value="1"/>
</dbReference>
<dbReference type="GO" id="GO:0006152">
    <property type="term" value="P:purine nucleoside catabolic process"/>
    <property type="evidence" value="ECO:0007669"/>
    <property type="project" value="TreeGrafter"/>
</dbReference>
<accession>A0A9D1UKL9</accession>
<dbReference type="InterPro" id="IPR001910">
    <property type="entry name" value="Inosine/uridine_hydrolase_dom"/>
</dbReference>
<dbReference type="AlphaFoldDB" id="A0A9D1UKL9"/>
<dbReference type="GO" id="GO:0008477">
    <property type="term" value="F:purine nucleosidase activity"/>
    <property type="evidence" value="ECO:0007669"/>
    <property type="project" value="TreeGrafter"/>
</dbReference>
<evidence type="ECO:0000259" key="3">
    <source>
        <dbReference type="Pfam" id="PF01156"/>
    </source>
</evidence>
<organism evidence="4 5">
    <name type="scientific">Candidatus Corynebacterium avicola</name>
    <dbReference type="NCBI Taxonomy" id="2838527"/>
    <lineage>
        <taxon>Bacteria</taxon>
        <taxon>Bacillati</taxon>
        <taxon>Actinomycetota</taxon>
        <taxon>Actinomycetes</taxon>
        <taxon>Mycobacteriales</taxon>
        <taxon>Corynebacteriaceae</taxon>
        <taxon>Corynebacterium</taxon>
    </lineage>
</organism>
<protein>
    <submittedName>
        <fullName evidence="4">Nucleoside hydrolase</fullName>
    </submittedName>
</protein>
<dbReference type="PANTHER" id="PTHR12304:SF4">
    <property type="entry name" value="URIDINE NUCLEOSIDASE"/>
    <property type="match status" value="1"/>
</dbReference>
<name>A0A9D1UKL9_9CORY</name>
<dbReference type="PANTHER" id="PTHR12304">
    <property type="entry name" value="INOSINE-URIDINE PREFERRING NUCLEOSIDE HYDROLASE"/>
    <property type="match status" value="1"/>
</dbReference>
<keyword evidence="2" id="KW-0326">Glycosidase</keyword>
<dbReference type="InterPro" id="IPR023186">
    <property type="entry name" value="IUNH"/>
</dbReference>
<keyword evidence="1 4" id="KW-0378">Hydrolase</keyword>
<dbReference type="EMBL" id="DXGC01000042">
    <property type="protein sequence ID" value="HIW90868.1"/>
    <property type="molecule type" value="Genomic_DNA"/>
</dbReference>
<evidence type="ECO:0000313" key="5">
    <source>
        <dbReference type="Proteomes" id="UP000824190"/>
    </source>
</evidence>
<dbReference type="GO" id="GO:0005829">
    <property type="term" value="C:cytosol"/>
    <property type="evidence" value="ECO:0007669"/>
    <property type="project" value="TreeGrafter"/>
</dbReference>
<gene>
    <name evidence="4" type="ORF">H9870_04290</name>
</gene>